<dbReference type="InterPro" id="IPR036188">
    <property type="entry name" value="FAD/NAD-bd_sf"/>
</dbReference>
<dbReference type="Gene3D" id="2.60.200.20">
    <property type="match status" value="1"/>
</dbReference>
<keyword evidence="5" id="KW-1185">Reference proteome</keyword>
<evidence type="ECO:0000313" key="5">
    <source>
        <dbReference type="Proteomes" id="UP000696294"/>
    </source>
</evidence>
<evidence type="ECO:0000259" key="3">
    <source>
        <dbReference type="PROSITE" id="PS50006"/>
    </source>
</evidence>
<protein>
    <submittedName>
        <fullName evidence="4">FHA domain-containing protein</fullName>
    </submittedName>
</protein>
<gene>
    <name evidence="4" type="ORF">HCN51_47500</name>
</gene>
<dbReference type="PROSITE" id="PS50006">
    <property type="entry name" value="FHA_DOMAIN"/>
    <property type="match status" value="1"/>
</dbReference>
<feature type="compositionally biased region" description="Low complexity" evidence="2">
    <location>
        <begin position="666"/>
        <end position="681"/>
    </location>
</feature>
<evidence type="ECO:0000256" key="1">
    <source>
        <dbReference type="ARBA" id="ARBA00022553"/>
    </source>
</evidence>
<feature type="region of interest" description="Disordered" evidence="2">
    <location>
        <begin position="641"/>
        <end position="681"/>
    </location>
</feature>
<dbReference type="SMART" id="SM00240">
    <property type="entry name" value="FHA"/>
    <property type="match status" value="1"/>
</dbReference>
<dbReference type="Pfam" id="PF00498">
    <property type="entry name" value="FHA"/>
    <property type="match status" value="1"/>
</dbReference>
<comment type="caution">
    <text evidence="4">The sequence shown here is derived from an EMBL/GenBank/DDBJ whole genome shotgun (WGS) entry which is preliminary data.</text>
</comment>
<dbReference type="Gene3D" id="3.50.50.60">
    <property type="entry name" value="FAD/NAD(P)-binding domain"/>
    <property type="match status" value="1"/>
</dbReference>
<name>A0ABX1BKA0_9ACTN</name>
<dbReference type="Proteomes" id="UP000696294">
    <property type="component" value="Unassembled WGS sequence"/>
</dbReference>
<dbReference type="PANTHER" id="PTHR23308">
    <property type="entry name" value="NUCLEAR INHIBITOR OF PROTEIN PHOSPHATASE-1"/>
    <property type="match status" value="1"/>
</dbReference>
<accession>A0ABX1BKA0</accession>
<dbReference type="InterPro" id="IPR050923">
    <property type="entry name" value="Cell_Proc_Reg/RNA_Proc"/>
</dbReference>
<dbReference type="SUPFAM" id="SSF51905">
    <property type="entry name" value="FAD/NAD(P)-binding domain"/>
    <property type="match status" value="1"/>
</dbReference>
<organism evidence="4 5">
    <name type="scientific">Nonomuraea composti</name>
    <dbReference type="NCBI Taxonomy" id="2720023"/>
    <lineage>
        <taxon>Bacteria</taxon>
        <taxon>Bacillati</taxon>
        <taxon>Actinomycetota</taxon>
        <taxon>Actinomycetes</taxon>
        <taxon>Streptosporangiales</taxon>
        <taxon>Streptosporangiaceae</taxon>
        <taxon>Nonomuraea</taxon>
    </lineage>
</organism>
<dbReference type="EMBL" id="JAATEP010000057">
    <property type="protein sequence ID" value="NJP96989.1"/>
    <property type="molecule type" value="Genomic_DNA"/>
</dbReference>
<proteinExistence type="predicted"/>
<feature type="region of interest" description="Disordered" evidence="2">
    <location>
        <begin position="116"/>
        <end position="136"/>
    </location>
</feature>
<evidence type="ECO:0000313" key="4">
    <source>
        <dbReference type="EMBL" id="NJP96989.1"/>
    </source>
</evidence>
<dbReference type="RefSeq" id="WP_168018502.1">
    <property type="nucleotide sequence ID" value="NZ_JAATEP010000057.1"/>
</dbReference>
<dbReference type="CDD" id="cd00060">
    <property type="entry name" value="FHA"/>
    <property type="match status" value="1"/>
</dbReference>
<evidence type="ECO:0000256" key="2">
    <source>
        <dbReference type="SAM" id="MobiDB-lite"/>
    </source>
</evidence>
<feature type="domain" description="FHA" evidence="3">
    <location>
        <begin position="24"/>
        <end position="73"/>
    </location>
</feature>
<keyword evidence="1" id="KW-0597">Phosphoprotein</keyword>
<dbReference type="SUPFAM" id="SSF49879">
    <property type="entry name" value="SMAD/FHA domain"/>
    <property type="match status" value="1"/>
</dbReference>
<reference evidence="4 5" key="1">
    <citation type="submission" date="2020-03" db="EMBL/GenBank/DDBJ databases">
        <title>WGS of actinomycetes isolated from Thailand.</title>
        <authorList>
            <person name="Thawai C."/>
        </authorList>
    </citation>
    <scope>NUCLEOTIDE SEQUENCE [LARGE SCALE GENOMIC DNA]</scope>
    <source>
        <strain evidence="4 5">FMUSA5-5</strain>
    </source>
</reference>
<sequence length="681" mass="73987">MPPAIVGHGGPLADRRFPLGDTPTTFGRRTDSSVVLSSERASRRHAEIRHEAGQYVLHDLGSRNGTLVNGRRVTSQVLRSGDLITIGDEQFRFLPADDTATILGALDDGATVYGGPLQPHAGGSTLPRTGGPAQPPDPGPVLRVTVSGGGPVGLSFALLLEHLMGPRVAVTVYDGRWTQDGSRVVWKGQEQGNVRRQQVVTVQSRQYLNLPGPVQTRLFEPGAYSEMWPPGPDSIRGHAPRNLRIAYIEDTLLEMAGEKPDRIRLVPARFDPDEHGDSAKQDHVLAICEGGRSRTRERFSAKFGTADSSIYSLDGKHLQDVVLGLRVKSDLPDAMSVLLTVAQNRYLLNALGGEGFLNMRLTDEEAAEVVGIDPVRRVFEECVAANPCMMGRTGDGDFHCSTHGTLFLPALIKGSALWRRVQEGLVMFGVAEHNLSAVTAFRLDMVQRPRFTARLHAPTSTTPGTYGFLLGDAANAIHFWPGRGLNSGLASAISLARTLSQVWRGRPFRDADFIRHEAAMAMLQYRHKSRAWQAMVTTDENGVTRAIKDNIAKGCATTPAAPGSDAQVAADIDTLMDRLGAIRGRLSQRVSGLPDDAALRAHLGRLSAETLRVLVISEAWDTVVMGGEEVDIDIFYREEPASAPDAEPVWGPRLASEREQHTRLISRSTTRTPRAAAQAPR</sequence>
<dbReference type="InterPro" id="IPR000253">
    <property type="entry name" value="FHA_dom"/>
</dbReference>
<dbReference type="InterPro" id="IPR008984">
    <property type="entry name" value="SMAD_FHA_dom_sf"/>
</dbReference>